<proteinExistence type="inferred from homology"/>
<gene>
    <name evidence="4" type="primary">GSHPx_3</name>
    <name evidence="4" type="ORF">FRACYDRAFT_287487</name>
</gene>
<keyword evidence="3" id="KW-0560">Oxidoreductase</keyword>
<dbReference type="PROSITE" id="PS51355">
    <property type="entry name" value="GLUTATHIONE_PEROXID_3"/>
    <property type="match status" value="1"/>
</dbReference>
<reference evidence="4 5" key="1">
    <citation type="submission" date="2016-09" db="EMBL/GenBank/DDBJ databases">
        <title>Extensive genetic diversity and differential bi-allelic expression allows diatom success in the polar Southern Ocean.</title>
        <authorList>
            <consortium name="DOE Joint Genome Institute"/>
            <person name="Mock T."/>
            <person name="Otillar R.P."/>
            <person name="Strauss J."/>
            <person name="Dupont C."/>
            <person name="Frickenhaus S."/>
            <person name="Maumus F."/>
            <person name="Mcmullan M."/>
            <person name="Sanges R."/>
            <person name="Schmutz J."/>
            <person name="Toseland A."/>
            <person name="Valas R."/>
            <person name="Veluchamy A."/>
            <person name="Ward B.J."/>
            <person name="Allen A."/>
            <person name="Barry K."/>
            <person name="Falciatore A."/>
            <person name="Ferrante M."/>
            <person name="Fortunato A.E."/>
            <person name="Gloeckner G."/>
            <person name="Gruber A."/>
            <person name="Hipkin R."/>
            <person name="Janech M."/>
            <person name="Kroth P."/>
            <person name="Leese F."/>
            <person name="Lindquist E."/>
            <person name="Lyon B.R."/>
            <person name="Martin J."/>
            <person name="Mayer C."/>
            <person name="Parker M."/>
            <person name="Quesneville H."/>
            <person name="Raymond J."/>
            <person name="Uhlig C."/>
            <person name="Valentin K.U."/>
            <person name="Worden A.Z."/>
            <person name="Armbrust E.V."/>
            <person name="Bowler C."/>
            <person name="Green B."/>
            <person name="Moulton V."/>
            <person name="Van Oosterhout C."/>
            <person name="Grigoriev I."/>
        </authorList>
    </citation>
    <scope>NUCLEOTIDE SEQUENCE [LARGE SCALE GENOMIC DNA]</scope>
    <source>
        <strain evidence="4 5">CCMP1102</strain>
    </source>
</reference>
<dbReference type="InterPro" id="IPR000889">
    <property type="entry name" value="Glutathione_peroxidase"/>
</dbReference>
<dbReference type="Proteomes" id="UP000095751">
    <property type="component" value="Unassembled WGS sequence"/>
</dbReference>
<evidence type="ECO:0000256" key="1">
    <source>
        <dbReference type="ARBA" id="ARBA00006926"/>
    </source>
</evidence>
<dbReference type="PIRSF" id="PIRSF000303">
    <property type="entry name" value="Glutathion_perox"/>
    <property type="match status" value="1"/>
</dbReference>
<comment type="similarity">
    <text evidence="1">Belongs to the glutathione peroxidase family.</text>
</comment>
<dbReference type="PANTHER" id="PTHR11592:SF78">
    <property type="entry name" value="GLUTATHIONE PEROXIDASE"/>
    <property type="match status" value="1"/>
</dbReference>
<sequence length="166" mass="18783">MGSSSTKLAASKKGMTSFYSLTAVTSDGSIKKMEDFRGKVVYATNYAQFASLHERWGGDKLSILGFPSREFGWQEFEKDEEIQEFAKSKNFPGILMKLGKIKGDEAPEVWKFFKDETGASDPMWNFRGKFLVSKNGEVSVPTDLEADIERLMEEDIKEVIKEVIKE</sequence>
<protein>
    <submittedName>
        <fullName evidence="4">Putative glutathione peroxidase</fullName>
    </submittedName>
</protein>
<dbReference type="SUPFAM" id="SSF52833">
    <property type="entry name" value="Thioredoxin-like"/>
    <property type="match status" value="1"/>
</dbReference>
<organism evidence="4 5">
    <name type="scientific">Fragilariopsis cylindrus CCMP1102</name>
    <dbReference type="NCBI Taxonomy" id="635003"/>
    <lineage>
        <taxon>Eukaryota</taxon>
        <taxon>Sar</taxon>
        <taxon>Stramenopiles</taxon>
        <taxon>Ochrophyta</taxon>
        <taxon>Bacillariophyta</taxon>
        <taxon>Bacillariophyceae</taxon>
        <taxon>Bacillariophycidae</taxon>
        <taxon>Bacillariales</taxon>
        <taxon>Bacillariaceae</taxon>
        <taxon>Fragilariopsis</taxon>
    </lineage>
</organism>
<dbReference type="PANTHER" id="PTHR11592">
    <property type="entry name" value="GLUTATHIONE PEROXIDASE"/>
    <property type="match status" value="1"/>
</dbReference>
<evidence type="ECO:0000313" key="4">
    <source>
        <dbReference type="EMBL" id="OEU17062.1"/>
    </source>
</evidence>
<dbReference type="GO" id="GO:0006979">
    <property type="term" value="P:response to oxidative stress"/>
    <property type="evidence" value="ECO:0007669"/>
    <property type="project" value="InterPro"/>
</dbReference>
<evidence type="ECO:0000256" key="2">
    <source>
        <dbReference type="ARBA" id="ARBA00022559"/>
    </source>
</evidence>
<dbReference type="InParanoid" id="A0A1E7FFW6"/>
<dbReference type="GO" id="GO:0004601">
    <property type="term" value="F:peroxidase activity"/>
    <property type="evidence" value="ECO:0007669"/>
    <property type="project" value="UniProtKB-KW"/>
</dbReference>
<keyword evidence="5" id="KW-1185">Reference proteome</keyword>
<dbReference type="OrthoDB" id="446890at2759"/>
<evidence type="ECO:0000313" key="5">
    <source>
        <dbReference type="Proteomes" id="UP000095751"/>
    </source>
</evidence>
<dbReference type="Gene3D" id="3.40.30.10">
    <property type="entry name" value="Glutaredoxin"/>
    <property type="match status" value="1"/>
</dbReference>
<dbReference type="EMBL" id="KV784358">
    <property type="protein sequence ID" value="OEU17062.1"/>
    <property type="molecule type" value="Genomic_DNA"/>
</dbReference>
<keyword evidence="2 4" id="KW-0575">Peroxidase</keyword>
<dbReference type="Pfam" id="PF00255">
    <property type="entry name" value="GSHPx"/>
    <property type="match status" value="1"/>
</dbReference>
<dbReference type="KEGG" id="fcy:FRACYDRAFT_287487"/>
<accession>A0A1E7FFW6</accession>
<dbReference type="InterPro" id="IPR036249">
    <property type="entry name" value="Thioredoxin-like_sf"/>
</dbReference>
<dbReference type="AlphaFoldDB" id="A0A1E7FFW6"/>
<name>A0A1E7FFW6_9STRA</name>
<evidence type="ECO:0000256" key="3">
    <source>
        <dbReference type="ARBA" id="ARBA00023002"/>
    </source>
</evidence>